<dbReference type="AlphaFoldDB" id="A0A7S4EUX0"/>
<dbReference type="EMBL" id="HBIZ01012126">
    <property type="protein sequence ID" value="CAE0754670.1"/>
    <property type="molecule type" value="Transcribed_RNA"/>
</dbReference>
<reference evidence="3" key="1">
    <citation type="submission" date="2021-01" db="EMBL/GenBank/DDBJ databases">
        <authorList>
            <person name="Corre E."/>
            <person name="Pelletier E."/>
            <person name="Niang G."/>
            <person name="Scheremetjew M."/>
            <person name="Finn R."/>
            <person name="Kale V."/>
            <person name="Holt S."/>
            <person name="Cochrane G."/>
            <person name="Meng A."/>
            <person name="Brown T."/>
            <person name="Cohen L."/>
        </authorList>
    </citation>
    <scope>NUCLEOTIDE SEQUENCE</scope>
    <source>
        <strain evidence="3">CCMP645</strain>
    </source>
</reference>
<evidence type="ECO:0000313" key="3">
    <source>
        <dbReference type="EMBL" id="CAE0754670.1"/>
    </source>
</evidence>
<accession>A0A7S4EUX0</accession>
<feature type="coiled-coil region" evidence="1">
    <location>
        <begin position="52"/>
        <end position="104"/>
    </location>
</feature>
<keyword evidence="2" id="KW-1133">Transmembrane helix</keyword>
<keyword evidence="2" id="KW-0812">Transmembrane</keyword>
<protein>
    <submittedName>
        <fullName evidence="3">Uncharacterized protein</fullName>
    </submittedName>
</protein>
<keyword evidence="2" id="KW-0472">Membrane</keyword>
<evidence type="ECO:0000256" key="2">
    <source>
        <dbReference type="SAM" id="Phobius"/>
    </source>
</evidence>
<name>A0A7S4EUX0_CHRCT</name>
<keyword evidence="1" id="KW-0175">Coiled coil</keyword>
<feature type="transmembrane region" description="Helical" evidence="2">
    <location>
        <begin position="20"/>
        <end position="43"/>
    </location>
</feature>
<evidence type="ECO:0000256" key="1">
    <source>
        <dbReference type="SAM" id="Coils"/>
    </source>
</evidence>
<organism evidence="3">
    <name type="scientific">Chrysotila carterae</name>
    <name type="common">Marine alga</name>
    <name type="synonym">Syracosphaera carterae</name>
    <dbReference type="NCBI Taxonomy" id="13221"/>
    <lineage>
        <taxon>Eukaryota</taxon>
        <taxon>Haptista</taxon>
        <taxon>Haptophyta</taxon>
        <taxon>Prymnesiophyceae</taxon>
        <taxon>Isochrysidales</taxon>
        <taxon>Isochrysidaceae</taxon>
        <taxon>Chrysotila</taxon>
    </lineage>
</organism>
<sequence>MCFGSILFTKQMAKNAWLTATLLTPVFFACHGVSTAVMLLLQVELQAERHLRREAQQEVMRMRSALDSLQQKHRADQAYLNDMIQRQRQSIEQLTRQLQKDEDG</sequence>
<proteinExistence type="predicted"/>
<gene>
    <name evidence="3" type="ORF">PCAR00345_LOCUS7257</name>
</gene>